<feature type="compositionally biased region" description="Polar residues" evidence="5">
    <location>
        <begin position="476"/>
        <end position="485"/>
    </location>
</feature>
<dbReference type="VEuPathDB" id="FungiDB:PV10_01660"/>
<feature type="transmembrane region" description="Helical" evidence="6">
    <location>
        <begin position="173"/>
        <end position="199"/>
    </location>
</feature>
<dbReference type="OrthoDB" id="272778at2759"/>
<evidence type="ECO:0000256" key="4">
    <source>
        <dbReference type="ARBA" id="ARBA00023136"/>
    </source>
</evidence>
<dbReference type="Proteomes" id="UP000288859">
    <property type="component" value="Unassembled WGS sequence"/>
</dbReference>
<feature type="transmembrane region" description="Helical" evidence="6">
    <location>
        <begin position="276"/>
        <end position="300"/>
    </location>
</feature>
<sequence length="605" mass="66037">MSIIHSLLTATNFRNPFLRNLIPSIGLAFGIQAAVAVPSILGQTERFYDLSGSLTYLSCTALSLYLPVLRARSAAALVDAPKPGWPSLASALNGTAGPYGFNWRQVFLSAAVSLWAARLGSYLFMRILGDGKDSRFEEIRKSPPKFAVAFFAQAVWVSLCLLPVLSINSLPPATFAALGGFVSITDLLGVLLYVGGLGFEITADRQKSKWSQEKKEKKHDEDFLTRGLWSKSRHPNYFGESTLWTGIATVAAGVLASNAGVAGMGLAGGLAGKGLALLSAGISPAFVTFLLFKVSGIPLSEKKYDKKYGDRKDYQKWKKETPISIITSILDIKYQLPIRPTPHLWPYLQLSRILTFQLAYTSSTDLFFSTALLYQFRVLERLWGSRKYASFVAVIFAVNVLLLPFLTVFLKGLTFGLWNYLPAGLTAIVFAALSIWSDEVPRLYRYKILTGKIPLATATEQNDSTTAGGGGGGGNTRTAAQQQSQTDLPGITLSDKSTTYLLATQLALCQFPYQLIPALVGWALGSAWIGELLPGGLSRWRVPAWVVGESPKSKERGQYEGLRRRLEEEGSSADGMRNVSDRVAERQDTARRGFGRQIASYFTGS</sequence>
<comment type="subcellular location">
    <subcellularLocation>
        <location evidence="1">Membrane</location>
        <topology evidence="1">Multi-pass membrane protein</topology>
    </subcellularLocation>
</comment>
<evidence type="ECO:0000256" key="6">
    <source>
        <dbReference type="SAM" id="Phobius"/>
    </source>
</evidence>
<feature type="transmembrane region" description="Helical" evidence="6">
    <location>
        <begin position="416"/>
        <end position="436"/>
    </location>
</feature>
<evidence type="ECO:0000313" key="8">
    <source>
        <dbReference type="Proteomes" id="UP000288859"/>
    </source>
</evidence>
<feature type="transmembrane region" description="Helical" evidence="6">
    <location>
        <begin position="388"/>
        <end position="410"/>
    </location>
</feature>
<protein>
    <submittedName>
        <fullName evidence="7">Uncharacterized protein</fullName>
    </submittedName>
</protein>
<comment type="caution">
    <text evidence="7">The sequence shown here is derived from an EMBL/GenBank/DDBJ whole genome shotgun (WGS) entry which is preliminary data.</text>
</comment>
<dbReference type="Pfam" id="PF06966">
    <property type="entry name" value="DUF1295"/>
    <property type="match status" value="1"/>
</dbReference>
<dbReference type="EMBL" id="NAJM01000001">
    <property type="protein sequence ID" value="RVX75979.1"/>
    <property type="molecule type" value="Genomic_DNA"/>
</dbReference>
<dbReference type="InterPro" id="IPR010721">
    <property type="entry name" value="UstE-like"/>
</dbReference>
<reference evidence="7 8" key="1">
    <citation type="submission" date="2017-03" db="EMBL/GenBank/DDBJ databases">
        <title>Genomes of endolithic fungi from Antarctica.</title>
        <authorList>
            <person name="Coleine C."/>
            <person name="Masonjones S."/>
            <person name="Stajich J.E."/>
        </authorList>
    </citation>
    <scope>NUCLEOTIDE SEQUENCE [LARGE SCALE GENOMIC DNA]</scope>
    <source>
        <strain evidence="7 8">CCFEE 6314</strain>
    </source>
</reference>
<evidence type="ECO:0000313" key="7">
    <source>
        <dbReference type="EMBL" id="RVX75979.1"/>
    </source>
</evidence>
<gene>
    <name evidence="7" type="ORF">B0A52_00336</name>
</gene>
<evidence type="ECO:0000256" key="3">
    <source>
        <dbReference type="ARBA" id="ARBA00022989"/>
    </source>
</evidence>
<feature type="transmembrane region" description="Helical" evidence="6">
    <location>
        <begin position="106"/>
        <end position="125"/>
    </location>
</feature>
<feature type="region of interest" description="Disordered" evidence="5">
    <location>
        <begin position="460"/>
        <end position="485"/>
    </location>
</feature>
<dbReference type="SUPFAM" id="SSF144091">
    <property type="entry name" value="Rhomboid-like"/>
    <property type="match status" value="1"/>
</dbReference>
<dbReference type="PANTHER" id="PTHR32251:SF17">
    <property type="entry name" value="STEROID 5-ALPHA REDUCTASE C-TERMINAL DOMAIN-CONTAINING PROTEIN"/>
    <property type="match status" value="1"/>
</dbReference>
<dbReference type="PANTHER" id="PTHR32251">
    <property type="entry name" value="3-OXO-5-ALPHA-STEROID 4-DEHYDROGENASE"/>
    <property type="match status" value="1"/>
</dbReference>
<keyword evidence="2 6" id="KW-0812">Transmembrane</keyword>
<dbReference type="GO" id="GO:0016020">
    <property type="term" value="C:membrane"/>
    <property type="evidence" value="ECO:0007669"/>
    <property type="project" value="UniProtKB-SubCell"/>
</dbReference>
<dbReference type="InterPro" id="IPR035952">
    <property type="entry name" value="Rhomboid-like_sf"/>
</dbReference>
<name>A0A438NJS5_EXOME</name>
<evidence type="ECO:0000256" key="5">
    <source>
        <dbReference type="SAM" id="MobiDB-lite"/>
    </source>
</evidence>
<feature type="compositionally biased region" description="Basic and acidic residues" evidence="5">
    <location>
        <begin position="557"/>
        <end position="568"/>
    </location>
</feature>
<keyword evidence="4 6" id="KW-0472">Membrane</keyword>
<feature type="region of interest" description="Disordered" evidence="5">
    <location>
        <begin position="557"/>
        <end position="591"/>
    </location>
</feature>
<feature type="transmembrane region" description="Helical" evidence="6">
    <location>
        <begin position="243"/>
        <end position="270"/>
    </location>
</feature>
<dbReference type="Gene3D" id="1.20.120.1630">
    <property type="match status" value="1"/>
</dbReference>
<feature type="transmembrane region" description="Helical" evidence="6">
    <location>
        <begin position="21"/>
        <end position="41"/>
    </location>
</feature>
<accession>A0A438NJS5</accession>
<feature type="transmembrane region" description="Helical" evidence="6">
    <location>
        <begin position="146"/>
        <end position="167"/>
    </location>
</feature>
<dbReference type="PROSITE" id="PS50244">
    <property type="entry name" value="S5A_REDUCTASE"/>
    <property type="match status" value="1"/>
</dbReference>
<evidence type="ECO:0000256" key="2">
    <source>
        <dbReference type="ARBA" id="ARBA00022692"/>
    </source>
</evidence>
<feature type="compositionally biased region" description="Basic and acidic residues" evidence="5">
    <location>
        <begin position="579"/>
        <end position="591"/>
    </location>
</feature>
<evidence type="ECO:0000256" key="1">
    <source>
        <dbReference type="ARBA" id="ARBA00004141"/>
    </source>
</evidence>
<dbReference type="VEuPathDB" id="FungiDB:PV10_01661"/>
<proteinExistence type="predicted"/>
<dbReference type="AlphaFoldDB" id="A0A438NJS5"/>
<keyword evidence="3 6" id="KW-1133">Transmembrane helix</keyword>
<organism evidence="7 8">
    <name type="scientific">Exophiala mesophila</name>
    <name type="common">Black yeast-like fungus</name>
    <dbReference type="NCBI Taxonomy" id="212818"/>
    <lineage>
        <taxon>Eukaryota</taxon>
        <taxon>Fungi</taxon>
        <taxon>Dikarya</taxon>
        <taxon>Ascomycota</taxon>
        <taxon>Pezizomycotina</taxon>
        <taxon>Eurotiomycetes</taxon>
        <taxon>Chaetothyriomycetidae</taxon>
        <taxon>Chaetothyriales</taxon>
        <taxon>Herpotrichiellaceae</taxon>
        <taxon>Exophiala</taxon>
    </lineage>
</organism>